<dbReference type="Proteomes" id="UP000314982">
    <property type="component" value="Unassembled WGS sequence"/>
</dbReference>
<proteinExistence type="predicted"/>
<organism evidence="1 2">
    <name type="scientific">Hucho hucho</name>
    <name type="common">huchen</name>
    <dbReference type="NCBI Taxonomy" id="62062"/>
    <lineage>
        <taxon>Eukaryota</taxon>
        <taxon>Metazoa</taxon>
        <taxon>Chordata</taxon>
        <taxon>Craniata</taxon>
        <taxon>Vertebrata</taxon>
        <taxon>Euteleostomi</taxon>
        <taxon>Actinopterygii</taxon>
        <taxon>Neopterygii</taxon>
        <taxon>Teleostei</taxon>
        <taxon>Protacanthopterygii</taxon>
        <taxon>Salmoniformes</taxon>
        <taxon>Salmonidae</taxon>
        <taxon>Salmoninae</taxon>
        <taxon>Hucho</taxon>
    </lineage>
</organism>
<reference evidence="1" key="3">
    <citation type="submission" date="2025-09" db="UniProtKB">
        <authorList>
            <consortium name="Ensembl"/>
        </authorList>
    </citation>
    <scope>IDENTIFICATION</scope>
</reference>
<keyword evidence="2" id="KW-1185">Reference proteome</keyword>
<name>A0A4W5JEP1_9TELE</name>
<reference evidence="1" key="2">
    <citation type="submission" date="2025-08" db="UniProtKB">
        <authorList>
            <consortium name="Ensembl"/>
        </authorList>
    </citation>
    <scope>IDENTIFICATION</scope>
</reference>
<dbReference type="Ensembl" id="ENSHHUT00000001495.1">
    <property type="protein sequence ID" value="ENSHHUP00000001457.1"/>
    <property type="gene ID" value="ENSHHUG00000000971.1"/>
</dbReference>
<reference evidence="2" key="1">
    <citation type="submission" date="2018-06" db="EMBL/GenBank/DDBJ databases">
        <title>Genome assembly of Danube salmon.</title>
        <authorList>
            <person name="Macqueen D.J."/>
            <person name="Gundappa M.K."/>
        </authorList>
    </citation>
    <scope>NUCLEOTIDE SEQUENCE [LARGE SCALE GENOMIC DNA]</scope>
</reference>
<protein>
    <submittedName>
        <fullName evidence="1">Uncharacterized protein</fullName>
    </submittedName>
</protein>
<dbReference type="AlphaFoldDB" id="A0A4W5JEP1"/>
<evidence type="ECO:0000313" key="2">
    <source>
        <dbReference type="Proteomes" id="UP000314982"/>
    </source>
</evidence>
<evidence type="ECO:0000313" key="1">
    <source>
        <dbReference type="Ensembl" id="ENSHHUP00000001457.1"/>
    </source>
</evidence>
<sequence length="125" mass="13984">MTKLMLTSHQFQTHQVQRSTTLRVEVSTSNPTKAKHIDPTFHGYSATSHDNHQTAYNILYSNQRSRSSKTAAAVNEEVAHLQSETRSLEDILSELSSAITSLLFIGITSTSTSLLFQKFHEMGPF</sequence>
<accession>A0A4W5JEP1</accession>